<dbReference type="InterPro" id="IPR015889">
    <property type="entry name" value="Intradiol_dOase_core"/>
</dbReference>
<dbReference type="Proteomes" id="UP000253940">
    <property type="component" value="Chromosome"/>
</dbReference>
<dbReference type="GO" id="GO:0008199">
    <property type="term" value="F:ferric iron binding"/>
    <property type="evidence" value="ECO:0007669"/>
    <property type="project" value="InterPro"/>
</dbReference>
<dbReference type="EMBL" id="CP031222">
    <property type="protein sequence ID" value="AXI02199.1"/>
    <property type="molecule type" value="Genomic_DNA"/>
</dbReference>
<dbReference type="Gene3D" id="2.60.130.10">
    <property type="entry name" value="Aromatic compound dioxygenase"/>
    <property type="match status" value="1"/>
</dbReference>
<evidence type="ECO:0000256" key="2">
    <source>
        <dbReference type="SAM" id="MobiDB-lite"/>
    </source>
</evidence>
<name>A0A345P4J0_9GAMM</name>
<keyword evidence="4" id="KW-0223">Dioxygenase</keyword>
<dbReference type="KEGG" id="mbah:HYN46_04655"/>
<dbReference type="AlphaFoldDB" id="A0A345P4J0"/>
<keyword evidence="5" id="KW-1185">Reference proteome</keyword>
<evidence type="ECO:0000256" key="1">
    <source>
        <dbReference type="ARBA" id="ARBA00005211"/>
    </source>
</evidence>
<reference evidence="4 5" key="1">
    <citation type="submission" date="2018-07" db="EMBL/GenBank/DDBJ databases">
        <title>Genome sequencing of Moraxellaceae gen. HYN0046.</title>
        <authorList>
            <person name="Kim M."/>
            <person name="Yi H."/>
        </authorList>
    </citation>
    <scope>NUCLEOTIDE SEQUENCE [LARGE SCALE GENOMIC DNA]</scope>
    <source>
        <strain evidence="4 5">HYN0046</strain>
    </source>
</reference>
<dbReference type="Pfam" id="PF00775">
    <property type="entry name" value="Dioxygenase_C"/>
    <property type="match status" value="1"/>
</dbReference>
<evidence type="ECO:0000259" key="3">
    <source>
        <dbReference type="Pfam" id="PF00775"/>
    </source>
</evidence>
<dbReference type="GO" id="GO:0016702">
    <property type="term" value="F:oxidoreductase activity, acting on single donors with incorporation of molecular oxygen, incorporation of two atoms of oxygen"/>
    <property type="evidence" value="ECO:0007669"/>
    <property type="project" value="InterPro"/>
</dbReference>
<dbReference type="SUPFAM" id="SSF49482">
    <property type="entry name" value="Aromatic compound dioxygenase"/>
    <property type="match status" value="1"/>
</dbReference>
<accession>A0A345P4J0</accession>
<feature type="domain" description="Intradiol ring-cleavage dioxygenases" evidence="3">
    <location>
        <begin position="117"/>
        <end position="197"/>
    </location>
</feature>
<proteinExistence type="predicted"/>
<dbReference type="InterPro" id="IPR000627">
    <property type="entry name" value="Intradiol_dOase_C"/>
</dbReference>
<keyword evidence="4" id="KW-0560">Oxidoreductase</keyword>
<evidence type="ECO:0000313" key="5">
    <source>
        <dbReference type="Proteomes" id="UP000253940"/>
    </source>
</evidence>
<evidence type="ECO:0000313" key="4">
    <source>
        <dbReference type="EMBL" id="AXI02199.1"/>
    </source>
</evidence>
<feature type="region of interest" description="Disordered" evidence="2">
    <location>
        <begin position="50"/>
        <end position="91"/>
    </location>
</feature>
<dbReference type="OrthoDB" id="9805815at2"/>
<comment type="pathway">
    <text evidence="1">Aromatic compound metabolism.</text>
</comment>
<sequence>MDMKHEHGLQYDLENLFKRNASRRQALRIIAGVSVAPMVLMGCGNDDGSTTLTSSTTSTADTTTTSTTSSSSSACSVIPTETGGPYPGDGTNSVNGRIVNALVLSGIVRSDIKPSLTTTNTATGIPLTITLKLVNNNSSCASLAGYVVYLWHCTSDGLYSLYSAGVTSDSFLRGVQVADADGYVTFETIFPGCYSGRMPHIHFEIYPNLVQATSAVNAIKTSQFGFPVATLNEAYTNAEYSKSVTNLAQISYATDMVFSDGVSNQIATVTGSISAGYASTLTVGLAI</sequence>
<gene>
    <name evidence="4" type="ORF">HYN46_04655</name>
</gene>
<feature type="compositionally biased region" description="Low complexity" evidence="2">
    <location>
        <begin position="50"/>
        <end position="73"/>
    </location>
</feature>
<dbReference type="RefSeq" id="WP_114898309.1">
    <property type="nucleotide sequence ID" value="NZ_CP031222.1"/>
</dbReference>
<organism evidence="4 5">
    <name type="scientific">Aquirhabdus parva</name>
    <dbReference type="NCBI Taxonomy" id="2283318"/>
    <lineage>
        <taxon>Bacteria</taxon>
        <taxon>Pseudomonadati</taxon>
        <taxon>Pseudomonadota</taxon>
        <taxon>Gammaproteobacteria</taxon>
        <taxon>Moraxellales</taxon>
        <taxon>Moraxellaceae</taxon>
        <taxon>Aquirhabdus</taxon>
    </lineage>
</organism>
<dbReference type="PANTHER" id="PTHR34315:SF1">
    <property type="entry name" value="INTRADIOL RING-CLEAVAGE DIOXYGENASES DOMAIN-CONTAINING PROTEIN-RELATED"/>
    <property type="match status" value="1"/>
</dbReference>
<protein>
    <submittedName>
        <fullName evidence="4">Intradiol ring-cleavage dioxygenase</fullName>
    </submittedName>
</protein>
<dbReference type="PANTHER" id="PTHR34315">
    <property type="match status" value="1"/>
</dbReference>